<dbReference type="PANTHER" id="PTHR33175:SF3">
    <property type="entry name" value="DNA-BINDING PROTEIN HU-BETA"/>
    <property type="match status" value="1"/>
</dbReference>
<dbReference type="Proteomes" id="UP000294506">
    <property type="component" value="Unassembled WGS sequence"/>
</dbReference>
<dbReference type="GO" id="GO:0030527">
    <property type="term" value="F:structural constituent of chromatin"/>
    <property type="evidence" value="ECO:0007669"/>
    <property type="project" value="InterPro"/>
</dbReference>
<protein>
    <submittedName>
        <fullName evidence="4">DNA-binding protein HU-beta</fullName>
    </submittedName>
</protein>
<name>A0A4R7G7Q6_9MICC</name>
<dbReference type="CDD" id="cd14435">
    <property type="entry name" value="SPO1_TF1_like"/>
    <property type="match status" value="1"/>
</dbReference>
<dbReference type="SMART" id="SM00411">
    <property type="entry name" value="BHL"/>
    <property type="match status" value="1"/>
</dbReference>
<gene>
    <name evidence="4" type="ORF">EV640_101241</name>
</gene>
<dbReference type="InterPro" id="IPR010992">
    <property type="entry name" value="IHF-like_DNA-bd_dom_sf"/>
</dbReference>
<sequence length="126" mass="13266">MTAPSTQNIAPAAHTVQVMPGTATEYVQEDKHMALNRSELVAAVAEKSGNSQAAVNGVLDSVFEVFTEQVSKGEKVTIPGWLAVERTKRAARTGRNPQTGETIQIPEGYSVKLSAGSKLKAAATGK</sequence>
<dbReference type="PRINTS" id="PR01727">
    <property type="entry name" value="DNABINDINGHU"/>
</dbReference>
<organism evidence="4 5">
    <name type="scientific">Nesterenkonia aurantiaca</name>
    <dbReference type="NCBI Taxonomy" id="1436010"/>
    <lineage>
        <taxon>Bacteria</taxon>
        <taxon>Bacillati</taxon>
        <taxon>Actinomycetota</taxon>
        <taxon>Actinomycetes</taxon>
        <taxon>Micrococcales</taxon>
        <taxon>Micrococcaceae</taxon>
        <taxon>Nesterenkonia</taxon>
    </lineage>
</organism>
<dbReference type="Gene3D" id="4.10.520.10">
    <property type="entry name" value="IHF-like DNA-binding proteins"/>
    <property type="match status" value="1"/>
</dbReference>
<comment type="similarity">
    <text evidence="3">Belongs to the bacterial histone-like protein family.</text>
</comment>
<evidence type="ECO:0000256" key="2">
    <source>
        <dbReference type="ARBA" id="ARBA00023125"/>
    </source>
</evidence>
<dbReference type="PANTHER" id="PTHR33175">
    <property type="entry name" value="DNA-BINDING PROTEIN HU"/>
    <property type="match status" value="1"/>
</dbReference>
<dbReference type="SUPFAM" id="SSF47729">
    <property type="entry name" value="IHF-like DNA-binding proteins"/>
    <property type="match status" value="1"/>
</dbReference>
<keyword evidence="2 4" id="KW-0238">DNA-binding</keyword>
<evidence type="ECO:0000313" key="4">
    <source>
        <dbReference type="EMBL" id="TDS87457.1"/>
    </source>
</evidence>
<dbReference type="GO" id="GO:0005829">
    <property type="term" value="C:cytosol"/>
    <property type="evidence" value="ECO:0007669"/>
    <property type="project" value="TreeGrafter"/>
</dbReference>
<evidence type="ECO:0000256" key="3">
    <source>
        <dbReference type="RuleBase" id="RU003939"/>
    </source>
</evidence>
<dbReference type="GO" id="GO:0030261">
    <property type="term" value="P:chromosome condensation"/>
    <property type="evidence" value="ECO:0007669"/>
    <property type="project" value="UniProtKB-KW"/>
</dbReference>
<comment type="caution">
    <text evidence="4">The sequence shown here is derived from an EMBL/GenBank/DDBJ whole genome shotgun (WGS) entry which is preliminary data.</text>
</comment>
<dbReference type="Pfam" id="PF00216">
    <property type="entry name" value="Bac_DNA_binding"/>
    <property type="match status" value="1"/>
</dbReference>
<reference evidence="4 5" key="1">
    <citation type="submission" date="2019-03" db="EMBL/GenBank/DDBJ databases">
        <title>Genomic Encyclopedia of Type Strains, Phase III (KMG-III): the genomes of soil and plant-associated and newly described type strains.</title>
        <authorList>
            <person name="Whitman W."/>
        </authorList>
    </citation>
    <scope>NUCLEOTIDE SEQUENCE [LARGE SCALE GENOMIC DNA]</scope>
    <source>
        <strain evidence="4 5">DSM 27373</strain>
    </source>
</reference>
<proteinExistence type="inferred from homology"/>
<evidence type="ECO:0000256" key="1">
    <source>
        <dbReference type="ARBA" id="ARBA00023067"/>
    </source>
</evidence>
<dbReference type="EMBL" id="SOAN01000001">
    <property type="protein sequence ID" value="TDS87457.1"/>
    <property type="molecule type" value="Genomic_DNA"/>
</dbReference>
<keyword evidence="5" id="KW-1185">Reference proteome</keyword>
<dbReference type="AlphaFoldDB" id="A0A4R7G7Q6"/>
<dbReference type="GO" id="GO:0003677">
    <property type="term" value="F:DNA binding"/>
    <property type="evidence" value="ECO:0007669"/>
    <property type="project" value="UniProtKB-KW"/>
</dbReference>
<dbReference type="InterPro" id="IPR000119">
    <property type="entry name" value="Hist_DNA-bd"/>
</dbReference>
<evidence type="ECO:0000313" key="5">
    <source>
        <dbReference type="Proteomes" id="UP000294506"/>
    </source>
</evidence>
<keyword evidence="1" id="KW-0226">DNA condensation</keyword>
<accession>A0A4R7G7Q6</accession>